<gene>
    <name evidence="2" type="ORF">SISNIDRAFT_453964</name>
</gene>
<protein>
    <recommendedName>
        <fullName evidence="4">RNI-like protein</fullName>
    </recommendedName>
</protein>
<dbReference type="InterPro" id="IPR032675">
    <property type="entry name" value="LRR_dom_sf"/>
</dbReference>
<evidence type="ECO:0008006" key="4">
    <source>
        <dbReference type="Google" id="ProtNLM"/>
    </source>
</evidence>
<evidence type="ECO:0000313" key="3">
    <source>
        <dbReference type="Proteomes" id="UP000076722"/>
    </source>
</evidence>
<dbReference type="STRING" id="1314777.A0A164VKC7"/>
<accession>A0A164VKC7</accession>
<dbReference type="OrthoDB" id="120976at2759"/>
<dbReference type="SUPFAM" id="SSF52047">
    <property type="entry name" value="RNI-like"/>
    <property type="match status" value="1"/>
</dbReference>
<dbReference type="Proteomes" id="UP000076722">
    <property type="component" value="Unassembled WGS sequence"/>
</dbReference>
<dbReference type="EMBL" id="KV419405">
    <property type="protein sequence ID" value="KZS94232.1"/>
    <property type="molecule type" value="Genomic_DNA"/>
</dbReference>
<evidence type="ECO:0000256" key="1">
    <source>
        <dbReference type="SAM" id="MobiDB-lite"/>
    </source>
</evidence>
<dbReference type="AlphaFoldDB" id="A0A164VKC7"/>
<sequence>MKPKSNISIPVFDPENPLLSSPASISPVRSRYKLAPLQSHDMRKKKSLKENAPTSQNVKESRTKRLTRRPLQEINPAELERTSGKLDYKAFLNVSSPIPPPGLALPPMKPKCLELSSDSGFSELQGPLKRGQSVDSVDDESFILSAKADKIHFISISSNESLAHDQPVSPSHFSNFSGFNPSGVSPNVDPISPDIHEACRRRIAELEAEVAQLLNTSLSASHPIPIQGSQVREHIRSLTEEHFAGNSGSPVLHQSGYSYQDMIDSLIREGRLDTHTLTLFGYSEVESISFSQYLRSNQSLPDNTLRAFQTPHLFTHLKEVVLSGIHLQDQDVFSVASISCLKILHLGSCRIRNDSICYLRRCQDTLESLDLHGNPEIDDGAVPDLNHLRALKHLSLLETRVTVAGLKSLAANLRNGHNLKLLVPEHCRADLEGSVFGLLSSTVTICLQVYNIKTGTPASTTLLLCSGRAILLILGSSL</sequence>
<evidence type="ECO:0000313" key="2">
    <source>
        <dbReference type="EMBL" id="KZS94232.1"/>
    </source>
</evidence>
<name>A0A164VKC7_9AGAM</name>
<feature type="region of interest" description="Disordered" evidence="1">
    <location>
        <begin position="1"/>
        <end position="71"/>
    </location>
</feature>
<dbReference type="Gene3D" id="3.80.10.10">
    <property type="entry name" value="Ribonuclease Inhibitor"/>
    <property type="match status" value="1"/>
</dbReference>
<keyword evidence="3" id="KW-1185">Reference proteome</keyword>
<organism evidence="2 3">
    <name type="scientific">Sistotremastrum niveocremeum HHB9708</name>
    <dbReference type="NCBI Taxonomy" id="1314777"/>
    <lineage>
        <taxon>Eukaryota</taxon>
        <taxon>Fungi</taxon>
        <taxon>Dikarya</taxon>
        <taxon>Basidiomycota</taxon>
        <taxon>Agaricomycotina</taxon>
        <taxon>Agaricomycetes</taxon>
        <taxon>Sistotremastrales</taxon>
        <taxon>Sistotremastraceae</taxon>
        <taxon>Sertulicium</taxon>
        <taxon>Sertulicium niveocremeum</taxon>
    </lineage>
</organism>
<reference evidence="2 3" key="1">
    <citation type="journal article" date="2016" name="Mol. Biol. Evol.">
        <title>Comparative Genomics of Early-Diverging Mushroom-Forming Fungi Provides Insights into the Origins of Lignocellulose Decay Capabilities.</title>
        <authorList>
            <person name="Nagy L.G."/>
            <person name="Riley R."/>
            <person name="Tritt A."/>
            <person name="Adam C."/>
            <person name="Daum C."/>
            <person name="Floudas D."/>
            <person name="Sun H."/>
            <person name="Yadav J.S."/>
            <person name="Pangilinan J."/>
            <person name="Larsson K.H."/>
            <person name="Matsuura K."/>
            <person name="Barry K."/>
            <person name="Labutti K."/>
            <person name="Kuo R."/>
            <person name="Ohm R.A."/>
            <person name="Bhattacharya S.S."/>
            <person name="Shirouzu T."/>
            <person name="Yoshinaga Y."/>
            <person name="Martin F.M."/>
            <person name="Grigoriev I.V."/>
            <person name="Hibbett D.S."/>
        </authorList>
    </citation>
    <scope>NUCLEOTIDE SEQUENCE [LARGE SCALE GENOMIC DNA]</scope>
    <source>
        <strain evidence="2 3">HHB9708</strain>
    </source>
</reference>
<proteinExistence type="predicted"/>